<feature type="compositionally biased region" description="Polar residues" evidence="1">
    <location>
        <begin position="1"/>
        <end position="13"/>
    </location>
</feature>
<organism evidence="2 3">
    <name type="scientific">Burkholderia stabilis</name>
    <dbReference type="NCBI Taxonomy" id="95485"/>
    <lineage>
        <taxon>Bacteria</taxon>
        <taxon>Pseudomonadati</taxon>
        <taxon>Pseudomonadota</taxon>
        <taxon>Betaproteobacteria</taxon>
        <taxon>Burkholderiales</taxon>
        <taxon>Burkholderiaceae</taxon>
        <taxon>Burkholderia</taxon>
        <taxon>Burkholderia cepacia complex</taxon>
    </lineage>
</organism>
<evidence type="ECO:0000256" key="1">
    <source>
        <dbReference type="SAM" id="MobiDB-lite"/>
    </source>
</evidence>
<comment type="caution">
    <text evidence="2">The sequence shown here is derived from an EMBL/GenBank/DDBJ whole genome shotgun (WGS) entry which is preliminary data.</text>
</comment>
<feature type="region of interest" description="Disordered" evidence="1">
    <location>
        <begin position="85"/>
        <end position="107"/>
    </location>
</feature>
<dbReference type="OrthoDB" id="9934767at2"/>
<proteinExistence type="predicted"/>
<reference evidence="2 3" key="1">
    <citation type="submission" date="2018-08" db="EMBL/GenBank/DDBJ databases">
        <title>Mountain-cultivated ginseng endophyte, Burkholderia stabilis and its activity against ginseng root rot disease.</title>
        <authorList>
            <person name="Tapan Kumar M."/>
            <person name="Bae H."/>
            <person name="Shanmugam G."/>
            <person name="Jeon J."/>
        </authorList>
    </citation>
    <scope>NUCLEOTIDE SEQUENCE [LARGE SCALE GENOMIC DNA]</scope>
    <source>
        <strain evidence="2 3">EB159</strain>
    </source>
</reference>
<dbReference type="AlphaFoldDB" id="A0A4Q2AHS5"/>
<feature type="region of interest" description="Disordered" evidence="1">
    <location>
        <begin position="1"/>
        <end position="40"/>
    </location>
</feature>
<protein>
    <submittedName>
        <fullName evidence="2">Uncharacterized protein</fullName>
    </submittedName>
</protein>
<dbReference type="Proteomes" id="UP000289650">
    <property type="component" value="Unassembled WGS sequence"/>
</dbReference>
<evidence type="ECO:0000313" key="3">
    <source>
        <dbReference type="Proteomes" id="UP000289650"/>
    </source>
</evidence>
<accession>A0A4Q2AHS5</accession>
<sequence>MASGTSLVPNQQGSRGGSRHTVPARPGRGSHPGIPGHARVPHRTLSRGLFRFGAHSTSGYLENFPDVYRFRIRRNILVGRTAAAATGQPFAVSSRRGSLEDDQGNSG</sequence>
<dbReference type="EMBL" id="QWEX01000002">
    <property type="protein sequence ID" value="RXV69058.1"/>
    <property type="molecule type" value="Genomic_DNA"/>
</dbReference>
<gene>
    <name evidence="2" type="ORF">D1006_28610</name>
</gene>
<evidence type="ECO:0000313" key="2">
    <source>
        <dbReference type="EMBL" id="RXV69058.1"/>
    </source>
</evidence>
<name>A0A4Q2AHS5_9BURK</name>